<comment type="caution">
    <text evidence="1">The sequence shown here is derived from an EMBL/GenBank/DDBJ whole genome shotgun (WGS) entry which is preliminary data.</text>
</comment>
<name>A0ABS2RFK8_9ACTN</name>
<dbReference type="EMBL" id="JAFBCF010000001">
    <property type="protein sequence ID" value="MBM7797781.1"/>
    <property type="molecule type" value="Genomic_DNA"/>
</dbReference>
<dbReference type="InterPro" id="IPR016193">
    <property type="entry name" value="Cytidine_deaminase-like"/>
</dbReference>
<dbReference type="SUPFAM" id="SSF53927">
    <property type="entry name" value="Cytidine deaminase-like"/>
    <property type="match status" value="1"/>
</dbReference>
<gene>
    <name evidence="1" type="ORF">JOE57_000702</name>
</gene>
<sequence>MTQPDDGRPADAIGPSDPEDLKIITLAKAARARTQARQGAAVRDTDGRTYAAVDVELGPVALSAITVATAMAVSSGAQGLEAVALAAESRPTEEDLAVVRALPGTGVVVWFANPKGEVQGMVEVDDR</sequence>
<organism evidence="1 2">
    <name type="scientific">Microlunatus panaciterrae</name>
    <dbReference type="NCBI Taxonomy" id="400768"/>
    <lineage>
        <taxon>Bacteria</taxon>
        <taxon>Bacillati</taxon>
        <taxon>Actinomycetota</taxon>
        <taxon>Actinomycetes</taxon>
        <taxon>Propionibacteriales</taxon>
        <taxon>Propionibacteriaceae</taxon>
        <taxon>Microlunatus</taxon>
    </lineage>
</organism>
<dbReference type="RefSeq" id="WP_204916416.1">
    <property type="nucleotide sequence ID" value="NZ_BAAAQP010000011.1"/>
</dbReference>
<protein>
    <recommendedName>
        <fullName evidence="3">Cytidine deaminase</fullName>
    </recommendedName>
</protein>
<evidence type="ECO:0008006" key="3">
    <source>
        <dbReference type="Google" id="ProtNLM"/>
    </source>
</evidence>
<keyword evidence="2" id="KW-1185">Reference proteome</keyword>
<accession>A0ABS2RFK8</accession>
<dbReference type="Proteomes" id="UP000704762">
    <property type="component" value="Unassembled WGS sequence"/>
</dbReference>
<dbReference type="Gene3D" id="3.40.140.10">
    <property type="entry name" value="Cytidine Deaminase, domain 2"/>
    <property type="match status" value="1"/>
</dbReference>
<evidence type="ECO:0000313" key="2">
    <source>
        <dbReference type="Proteomes" id="UP000704762"/>
    </source>
</evidence>
<proteinExistence type="predicted"/>
<evidence type="ECO:0000313" key="1">
    <source>
        <dbReference type="EMBL" id="MBM7797781.1"/>
    </source>
</evidence>
<reference evidence="1 2" key="1">
    <citation type="submission" date="2021-01" db="EMBL/GenBank/DDBJ databases">
        <title>Sequencing the genomes of 1000 actinobacteria strains.</title>
        <authorList>
            <person name="Klenk H.-P."/>
        </authorList>
    </citation>
    <scope>NUCLEOTIDE SEQUENCE [LARGE SCALE GENOMIC DNA]</scope>
    <source>
        <strain evidence="1 2">DSM 18662</strain>
    </source>
</reference>